<dbReference type="Gene3D" id="3.20.70.20">
    <property type="match status" value="1"/>
</dbReference>
<protein>
    <submittedName>
        <fullName evidence="1">Uncharacterized protein</fullName>
    </submittedName>
</protein>
<reference evidence="1" key="1">
    <citation type="journal article" date="2014" name="Front. Microbiol.">
        <title>High frequency of phylogenetically diverse reductive dehalogenase-homologous genes in deep subseafloor sedimentary metagenomes.</title>
        <authorList>
            <person name="Kawai M."/>
            <person name="Futagami T."/>
            <person name="Toyoda A."/>
            <person name="Takaki Y."/>
            <person name="Nishi S."/>
            <person name="Hori S."/>
            <person name="Arai W."/>
            <person name="Tsubouchi T."/>
            <person name="Morono Y."/>
            <person name="Uchiyama I."/>
            <person name="Ito T."/>
            <person name="Fujiyama A."/>
            <person name="Inagaki F."/>
            <person name="Takami H."/>
        </authorList>
    </citation>
    <scope>NUCLEOTIDE SEQUENCE</scope>
    <source>
        <strain evidence="1">Expedition CK06-06</strain>
    </source>
</reference>
<dbReference type="SUPFAM" id="SSF51998">
    <property type="entry name" value="PFL-like glycyl radical enzymes"/>
    <property type="match status" value="1"/>
</dbReference>
<proteinExistence type="predicted"/>
<dbReference type="PANTHER" id="PTHR37560">
    <property type="entry name" value="UPF0210 PROTEIN SPR0218"/>
    <property type="match status" value="1"/>
</dbReference>
<dbReference type="AlphaFoldDB" id="X0X6N9"/>
<name>X0X6N9_9ZZZZ</name>
<feature type="non-terminal residue" evidence="1">
    <location>
        <position position="1"/>
    </location>
</feature>
<dbReference type="Pfam" id="PF05167">
    <property type="entry name" value="DUF711"/>
    <property type="match status" value="1"/>
</dbReference>
<dbReference type="InterPro" id="IPR007841">
    <property type="entry name" value="UPF0210"/>
</dbReference>
<organism evidence="1">
    <name type="scientific">marine sediment metagenome</name>
    <dbReference type="NCBI Taxonomy" id="412755"/>
    <lineage>
        <taxon>unclassified sequences</taxon>
        <taxon>metagenomes</taxon>
        <taxon>ecological metagenomes</taxon>
    </lineage>
</organism>
<dbReference type="PANTHER" id="PTHR37560:SF2">
    <property type="entry name" value="DUF711 DOMAIN-CONTAINING PROTEIN"/>
    <property type="match status" value="1"/>
</dbReference>
<dbReference type="EMBL" id="BARS01043366">
    <property type="protein sequence ID" value="GAG38899.1"/>
    <property type="molecule type" value="Genomic_DNA"/>
</dbReference>
<accession>X0X6N9</accession>
<comment type="caution">
    <text evidence="1">The sequence shown here is derived from an EMBL/GenBank/DDBJ whole genome shotgun (WGS) entry which is preliminary data.</text>
</comment>
<sequence length="250" mass="25885">PALPSEPDGYPIIPQMLTATENIFTSGIFAGPENGISLQAARACAQTIHEVSTITADGFANLRFAALANVQAGSPFFPAAYHDGGTPALAIATESADIAVEALQDAQSLITARRRLVLAIEDNASALSQITEHVAAKHNVRFLGVDFSLVPFPEKARSIGTAFEALGVPSVGLSGTAAAASFLTDCLDRAQFPRTGFCGLFLPVLEDSVLAARAAQGQLTITHLLLYATLCGTGLDTIPLPGDASPEALV</sequence>
<evidence type="ECO:0000313" key="1">
    <source>
        <dbReference type="EMBL" id="GAG38899.1"/>
    </source>
</evidence>
<gene>
    <name evidence="1" type="ORF">S01H1_65668</name>
</gene>
<feature type="non-terminal residue" evidence="1">
    <location>
        <position position="250"/>
    </location>
</feature>